<evidence type="ECO:0000313" key="8">
    <source>
        <dbReference type="EMBL" id="QXE22761.1"/>
    </source>
</evidence>
<keyword evidence="3" id="KW-0812">Transmembrane</keyword>
<feature type="coiled-coil region" evidence="6">
    <location>
        <begin position="111"/>
        <end position="181"/>
    </location>
</feature>
<keyword evidence="5" id="KW-0472">Membrane</keyword>
<dbReference type="KEGG" id="rsin:B6N60_01447"/>
<dbReference type="Proteomes" id="UP000683511">
    <property type="component" value="Chromosome"/>
</dbReference>
<comment type="subcellular location">
    <subcellularLocation>
        <location evidence="1">Membrane</location>
        <topology evidence="1">Single-pass membrane protein</topology>
    </subcellularLocation>
</comment>
<reference evidence="8" key="1">
    <citation type="submission" date="2017-04" db="EMBL/GenBank/DDBJ databases">
        <title>Genome deletions in a multicellular cyanobacterial endosymbiont for morphological adaptation in marine diatoms.</title>
        <authorList>
            <person name="Wang Y."/>
            <person name="Gao H."/>
            <person name="Li R."/>
            <person name="Xu X."/>
        </authorList>
    </citation>
    <scope>NUCLEOTIDE SEQUENCE</scope>
    <source>
        <strain evidence="8">FACHB 800</strain>
    </source>
</reference>
<organism evidence="8 9">
    <name type="scientific">Richelia sinica FACHB-800</name>
    <dbReference type="NCBI Taxonomy" id="1357546"/>
    <lineage>
        <taxon>Bacteria</taxon>
        <taxon>Bacillati</taxon>
        <taxon>Cyanobacteriota</taxon>
        <taxon>Cyanophyceae</taxon>
        <taxon>Nostocales</taxon>
        <taxon>Nostocaceae</taxon>
        <taxon>Richelia</taxon>
    </lineage>
</organism>
<evidence type="ECO:0000313" key="9">
    <source>
        <dbReference type="Proteomes" id="UP000683511"/>
    </source>
</evidence>
<sequence>MNLPSPLKPPLTQQEILVKENDWFYGTEELLEALPKAWTRSILYLIVTFAAVTIPWTMLAQVDETGRAIGRIEPQGATQTLDSAVTGSITSVNVSEGATVKAGQVLVELESDVLRTELQQAQTKLEGLINRQGQLDLLKNQVMLAINIQEQQNQSQALEKLAQVNQARQNLDSKRSALNLQKWEKLAQIEQATQNIKSTHISHRLATSRLSRDMAEVGRYRLLLKEGAIPQTKVVELEKTAEDSQRLQEEAKSEIQQAKLRLKEQLSSYESIMNQAQSDVEQAKLRLEEELSSYQSVLQAGKLTLLKNQEQLKDLQSQITTVKSEIGQTQSQITAFKLQLQQRVVRSPIDGTVFALPIKKPGVVVQPGQMIAQLAPKNAPLILRARIPSQQSGFIKVGMPVKVKFDAYPFQEYGV</sequence>
<evidence type="ECO:0000256" key="4">
    <source>
        <dbReference type="ARBA" id="ARBA00022989"/>
    </source>
</evidence>
<dbReference type="PANTHER" id="PTHR30386">
    <property type="entry name" value="MEMBRANE FUSION SUBUNIT OF EMRAB-TOLC MULTIDRUG EFFLUX PUMP"/>
    <property type="match status" value="1"/>
</dbReference>
<evidence type="ECO:0000256" key="2">
    <source>
        <dbReference type="ARBA" id="ARBA00009477"/>
    </source>
</evidence>
<gene>
    <name evidence="8" type="ORF">B6N60_01447</name>
</gene>
<evidence type="ECO:0000259" key="7">
    <source>
        <dbReference type="Pfam" id="PF25973"/>
    </source>
</evidence>
<dbReference type="Pfam" id="PF25973">
    <property type="entry name" value="BSH_CzcB"/>
    <property type="match status" value="1"/>
</dbReference>
<dbReference type="InterPro" id="IPR058647">
    <property type="entry name" value="BSH_CzcB-like"/>
</dbReference>
<protein>
    <submittedName>
        <fullName evidence="8">Secretion protein HlyD family protein</fullName>
    </submittedName>
</protein>
<evidence type="ECO:0000256" key="5">
    <source>
        <dbReference type="ARBA" id="ARBA00023136"/>
    </source>
</evidence>
<dbReference type="PANTHER" id="PTHR30386:SF26">
    <property type="entry name" value="TRANSPORT PROTEIN COMB"/>
    <property type="match status" value="1"/>
</dbReference>
<keyword evidence="6" id="KW-0175">Coiled coil</keyword>
<dbReference type="SUPFAM" id="SSF111369">
    <property type="entry name" value="HlyD-like secretion proteins"/>
    <property type="match status" value="1"/>
</dbReference>
<evidence type="ECO:0000256" key="6">
    <source>
        <dbReference type="SAM" id="Coils"/>
    </source>
</evidence>
<feature type="domain" description="CzcB-like barrel-sandwich hybrid" evidence="7">
    <location>
        <begin position="81"/>
        <end position="371"/>
    </location>
</feature>
<evidence type="ECO:0000256" key="3">
    <source>
        <dbReference type="ARBA" id="ARBA00022692"/>
    </source>
</evidence>
<dbReference type="GO" id="GO:0016020">
    <property type="term" value="C:membrane"/>
    <property type="evidence" value="ECO:0007669"/>
    <property type="project" value="UniProtKB-SubCell"/>
</dbReference>
<dbReference type="PRINTS" id="PR01490">
    <property type="entry name" value="RTXTOXIND"/>
</dbReference>
<accession>A0A975T5S4</accession>
<comment type="similarity">
    <text evidence="2">Belongs to the membrane fusion protein (MFP) (TC 8.A.1) family.</text>
</comment>
<feature type="coiled-coil region" evidence="6">
    <location>
        <begin position="234"/>
        <end position="332"/>
    </location>
</feature>
<evidence type="ECO:0000256" key="1">
    <source>
        <dbReference type="ARBA" id="ARBA00004167"/>
    </source>
</evidence>
<dbReference type="EMBL" id="CP021056">
    <property type="protein sequence ID" value="QXE22761.1"/>
    <property type="molecule type" value="Genomic_DNA"/>
</dbReference>
<dbReference type="Gene3D" id="2.40.50.100">
    <property type="match status" value="2"/>
</dbReference>
<keyword evidence="9" id="KW-1185">Reference proteome</keyword>
<keyword evidence="4" id="KW-1133">Transmembrane helix</keyword>
<dbReference type="InterPro" id="IPR050739">
    <property type="entry name" value="MFP"/>
</dbReference>
<proteinExistence type="inferred from homology"/>
<name>A0A975T5S4_9NOST</name>
<dbReference type="Gene3D" id="1.10.287.470">
    <property type="entry name" value="Helix hairpin bin"/>
    <property type="match status" value="2"/>
</dbReference>
<dbReference type="AlphaFoldDB" id="A0A975T5S4"/>